<feature type="transmembrane region" description="Helical" evidence="11">
    <location>
        <begin position="165"/>
        <end position="182"/>
    </location>
</feature>
<proteinExistence type="predicted"/>
<dbReference type="InterPro" id="IPR039421">
    <property type="entry name" value="Type_1_exporter"/>
</dbReference>
<dbReference type="GO" id="GO:0034040">
    <property type="term" value="F:ATPase-coupled lipid transmembrane transporter activity"/>
    <property type="evidence" value="ECO:0007669"/>
    <property type="project" value="InterPro"/>
</dbReference>
<evidence type="ECO:0000256" key="6">
    <source>
        <dbReference type="ARBA" id="ARBA00022840"/>
    </source>
</evidence>
<keyword evidence="7" id="KW-1278">Translocase</keyword>
<evidence type="ECO:0000256" key="7">
    <source>
        <dbReference type="ARBA" id="ARBA00022967"/>
    </source>
</evidence>
<feature type="transmembrane region" description="Helical" evidence="11">
    <location>
        <begin position="69"/>
        <end position="92"/>
    </location>
</feature>
<dbReference type="GO" id="GO:0005886">
    <property type="term" value="C:plasma membrane"/>
    <property type="evidence" value="ECO:0007669"/>
    <property type="project" value="UniProtKB-SubCell"/>
</dbReference>
<evidence type="ECO:0000313" key="14">
    <source>
        <dbReference type="EMBL" id="GBG15723.1"/>
    </source>
</evidence>
<evidence type="ECO:0000256" key="4">
    <source>
        <dbReference type="ARBA" id="ARBA00022692"/>
    </source>
</evidence>
<protein>
    <submittedName>
        <fullName evidence="14">ATP-binding cassette, subfamily B, bacterial MsbA</fullName>
        <ecNumber evidence="14">3.6.3.-</ecNumber>
    </submittedName>
</protein>
<evidence type="ECO:0000256" key="9">
    <source>
        <dbReference type="ARBA" id="ARBA00023055"/>
    </source>
</evidence>
<evidence type="ECO:0000256" key="11">
    <source>
        <dbReference type="SAM" id="Phobius"/>
    </source>
</evidence>
<dbReference type="FunFam" id="3.40.50.300:FF:000218">
    <property type="entry name" value="Multidrug ABC transporter ATP-binding protein"/>
    <property type="match status" value="1"/>
</dbReference>
<comment type="subcellular location">
    <subcellularLocation>
        <location evidence="1">Cell membrane</location>
        <topology evidence="1">Multi-pass membrane protein</topology>
    </subcellularLocation>
</comment>
<feature type="transmembrane region" description="Helical" evidence="11">
    <location>
        <begin position="248"/>
        <end position="270"/>
    </location>
</feature>
<keyword evidence="15" id="KW-1185">Reference proteome</keyword>
<dbReference type="InterPro" id="IPR017871">
    <property type="entry name" value="ABC_transporter-like_CS"/>
</dbReference>
<gene>
    <name evidence="14" type="primary">msbA</name>
    <name evidence="14" type="ORF">NMK_3334</name>
</gene>
<dbReference type="Gene3D" id="3.40.50.300">
    <property type="entry name" value="P-loop containing nucleotide triphosphate hydrolases"/>
    <property type="match status" value="1"/>
</dbReference>
<keyword evidence="10 11" id="KW-0472">Membrane</keyword>
<keyword evidence="2" id="KW-0813">Transport</keyword>
<dbReference type="Gene3D" id="1.20.1560.10">
    <property type="entry name" value="ABC transporter type 1, transmembrane domain"/>
    <property type="match status" value="1"/>
</dbReference>
<dbReference type="EC" id="3.6.3.-" evidence="14"/>
<dbReference type="InterPro" id="IPR003439">
    <property type="entry name" value="ABC_transporter-like_ATP-bd"/>
</dbReference>
<keyword evidence="6 14" id="KW-0067">ATP-binding</keyword>
<reference evidence="14 15" key="1">
    <citation type="journal article" date="2018" name="Environ. Microbiol.">
        <title>Isolation and genomic characterization of Novimethylophilus kurashikiensis gen. nov. sp. nov., a new lanthanide-dependent methylotrophic species of Methylophilaceae.</title>
        <authorList>
            <person name="Lv H."/>
            <person name="Sahin N."/>
            <person name="Tani A."/>
        </authorList>
    </citation>
    <scope>NUCLEOTIDE SEQUENCE [LARGE SCALE GENOMIC DNA]</scope>
    <source>
        <strain evidence="14 15">La2-4</strain>
    </source>
</reference>
<accession>A0A2R5FH46</accession>
<dbReference type="OrthoDB" id="8554730at2"/>
<keyword evidence="4 11" id="KW-0812">Transmembrane</keyword>
<evidence type="ECO:0000256" key="10">
    <source>
        <dbReference type="ARBA" id="ARBA00023136"/>
    </source>
</evidence>
<dbReference type="InterPro" id="IPR011917">
    <property type="entry name" value="ABC_transpr_lipidA"/>
</dbReference>
<dbReference type="SMART" id="SM00382">
    <property type="entry name" value="AAA"/>
    <property type="match status" value="1"/>
</dbReference>
<evidence type="ECO:0000256" key="5">
    <source>
        <dbReference type="ARBA" id="ARBA00022741"/>
    </source>
</evidence>
<dbReference type="PROSITE" id="PS00211">
    <property type="entry name" value="ABC_TRANSPORTER_1"/>
    <property type="match status" value="1"/>
</dbReference>
<dbReference type="EMBL" id="BDOQ01000019">
    <property type="protein sequence ID" value="GBG15723.1"/>
    <property type="molecule type" value="Genomic_DNA"/>
</dbReference>
<keyword evidence="9" id="KW-0445">Lipid transport</keyword>
<feature type="transmembrane region" description="Helical" evidence="11">
    <location>
        <begin position="138"/>
        <end position="159"/>
    </location>
</feature>
<evidence type="ECO:0000256" key="3">
    <source>
        <dbReference type="ARBA" id="ARBA00022475"/>
    </source>
</evidence>
<evidence type="ECO:0000313" key="15">
    <source>
        <dbReference type="Proteomes" id="UP000245081"/>
    </source>
</evidence>
<sequence length="576" mass="63561">MSAPNQSDAKSMYFRLLGYAWRHWPVFLLSVFSLAIFSATNTGFLASIKTVTDQGFVKQDPAKLSMLPWMLFGLLTLRALAGFISSFSMRWVARRVVERIRLDAFAKLMTLPVSFFDAHSAGVVTSKLTYDTEQMTKVSTNVAISLVRDSLTIIGMIGYMLYLDWRLTLVFAFMAPLIALYLRRMTPVLRTAGKTVQESVGSMTRISEEAVSGSRVVKIFGGGDYEYRRFAEAVGLNRRMQIRLGRISGINSMVVEVIAALALSLIVFYAVGKFSAGGFAAFIGAVLMLIAPVKSLTNLNEDLQVGLAAAQSVFSLIDTTPEEDAGKQTFDRVRGEIELRHVTLRYETAKRDALHDVNLIVKPGEKIALVGRSGGGKTSLVNLLPRFYELQEGEILLDGVNVKDLSLASLRSQFALVSQDVTLFNDTVFNNIAYGTLRGVSESEVIAAAEAAYAWDFIQQLPNGLQSEIGDRGVRLSGGQRQRLAIARAILKNAPILLLDEATSALDTESEKHVQAALDRLMQGRTTLIIAHRLSTIENADRILVMEKGQIIEMGSHDELLAKDGHYAALYRRQFH</sequence>
<dbReference type="InterPro" id="IPR036640">
    <property type="entry name" value="ABC1_TM_sf"/>
</dbReference>
<dbReference type="NCBIfam" id="TIGR02203">
    <property type="entry name" value="MsbA_lipidA"/>
    <property type="match status" value="1"/>
</dbReference>
<feature type="domain" description="ABC transporter" evidence="12">
    <location>
        <begin position="337"/>
        <end position="573"/>
    </location>
</feature>
<keyword evidence="5" id="KW-0547">Nucleotide-binding</keyword>
<evidence type="ECO:0000259" key="12">
    <source>
        <dbReference type="PROSITE" id="PS50893"/>
    </source>
</evidence>
<feature type="domain" description="ABC transmembrane type-1" evidence="13">
    <location>
        <begin position="28"/>
        <end position="304"/>
    </location>
</feature>
<keyword evidence="14" id="KW-0378">Hydrolase</keyword>
<dbReference type="PROSITE" id="PS50929">
    <property type="entry name" value="ABC_TM1F"/>
    <property type="match status" value="1"/>
</dbReference>
<keyword evidence="3" id="KW-1003">Cell membrane</keyword>
<dbReference type="PANTHER" id="PTHR43394:SF1">
    <property type="entry name" value="ATP-BINDING CASSETTE SUB-FAMILY B MEMBER 10, MITOCHONDRIAL"/>
    <property type="match status" value="1"/>
</dbReference>
<dbReference type="GO" id="GO:0015421">
    <property type="term" value="F:ABC-type oligopeptide transporter activity"/>
    <property type="evidence" value="ECO:0007669"/>
    <property type="project" value="TreeGrafter"/>
</dbReference>
<dbReference type="PANTHER" id="PTHR43394">
    <property type="entry name" value="ATP-DEPENDENT PERMEASE MDL1, MITOCHONDRIAL"/>
    <property type="match status" value="1"/>
</dbReference>
<organism evidence="14 15">
    <name type="scientific">Novimethylophilus kurashikiensis</name>
    <dbReference type="NCBI Taxonomy" id="1825523"/>
    <lineage>
        <taxon>Bacteria</taxon>
        <taxon>Pseudomonadati</taxon>
        <taxon>Pseudomonadota</taxon>
        <taxon>Betaproteobacteria</taxon>
        <taxon>Nitrosomonadales</taxon>
        <taxon>Methylophilaceae</taxon>
        <taxon>Novimethylophilus</taxon>
    </lineage>
</organism>
<dbReference type="SUPFAM" id="SSF90123">
    <property type="entry name" value="ABC transporter transmembrane region"/>
    <property type="match status" value="1"/>
</dbReference>
<dbReference type="Pfam" id="PF00005">
    <property type="entry name" value="ABC_tran"/>
    <property type="match status" value="1"/>
</dbReference>
<dbReference type="GO" id="GO:0005524">
    <property type="term" value="F:ATP binding"/>
    <property type="evidence" value="ECO:0007669"/>
    <property type="project" value="UniProtKB-KW"/>
</dbReference>
<dbReference type="CDD" id="cd18552">
    <property type="entry name" value="ABC_6TM_MsbA_like"/>
    <property type="match status" value="1"/>
</dbReference>
<dbReference type="Pfam" id="PF00664">
    <property type="entry name" value="ABC_membrane"/>
    <property type="match status" value="1"/>
</dbReference>
<dbReference type="PROSITE" id="PS50893">
    <property type="entry name" value="ABC_TRANSPORTER_2"/>
    <property type="match status" value="1"/>
</dbReference>
<evidence type="ECO:0000256" key="1">
    <source>
        <dbReference type="ARBA" id="ARBA00004651"/>
    </source>
</evidence>
<dbReference type="Proteomes" id="UP000245081">
    <property type="component" value="Unassembled WGS sequence"/>
</dbReference>
<dbReference type="AlphaFoldDB" id="A0A2R5FH46"/>
<dbReference type="InterPro" id="IPR003593">
    <property type="entry name" value="AAA+_ATPase"/>
</dbReference>
<evidence type="ECO:0000256" key="8">
    <source>
        <dbReference type="ARBA" id="ARBA00022989"/>
    </source>
</evidence>
<evidence type="ECO:0000259" key="13">
    <source>
        <dbReference type="PROSITE" id="PS50929"/>
    </source>
</evidence>
<dbReference type="RefSeq" id="WP_109016860.1">
    <property type="nucleotide sequence ID" value="NZ_BDOQ01000019.1"/>
</dbReference>
<evidence type="ECO:0000256" key="2">
    <source>
        <dbReference type="ARBA" id="ARBA00022448"/>
    </source>
</evidence>
<dbReference type="GO" id="GO:0016887">
    <property type="term" value="F:ATP hydrolysis activity"/>
    <property type="evidence" value="ECO:0007669"/>
    <property type="project" value="InterPro"/>
</dbReference>
<name>A0A2R5FH46_9PROT</name>
<feature type="transmembrane region" description="Helical" evidence="11">
    <location>
        <begin position="276"/>
        <end position="293"/>
    </location>
</feature>
<dbReference type="InterPro" id="IPR027417">
    <property type="entry name" value="P-loop_NTPase"/>
</dbReference>
<keyword evidence="8 11" id="KW-1133">Transmembrane helix</keyword>
<comment type="caution">
    <text evidence="14">The sequence shown here is derived from an EMBL/GenBank/DDBJ whole genome shotgun (WGS) entry which is preliminary data.</text>
</comment>
<dbReference type="InterPro" id="IPR011527">
    <property type="entry name" value="ABC1_TM_dom"/>
</dbReference>
<dbReference type="SUPFAM" id="SSF52540">
    <property type="entry name" value="P-loop containing nucleoside triphosphate hydrolases"/>
    <property type="match status" value="1"/>
</dbReference>